<dbReference type="AlphaFoldDB" id="T0ZQB6"/>
<evidence type="ECO:0000313" key="2">
    <source>
        <dbReference type="EMBL" id="EQD50496.1"/>
    </source>
</evidence>
<dbReference type="SMART" id="SM00065">
    <property type="entry name" value="GAF"/>
    <property type="match status" value="1"/>
</dbReference>
<dbReference type="SUPFAM" id="SSF55781">
    <property type="entry name" value="GAF domain-like"/>
    <property type="match status" value="1"/>
</dbReference>
<dbReference type="InterPro" id="IPR003018">
    <property type="entry name" value="GAF"/>
</dbReference>
<comment type="caution">
    <text evidence="2">The sequence shown here is derived from an EMBL/GenBank/DDBJ whole genome shotgun (WGS) entry which is preliminary data.</text>
</comment>
<proteinExistence type="predicted"/>
<evidence type="ECO:0000259" key="1">
    <source>
        <dbReference type="SMART" id="SM00065"/>
    </source>
</evidence>
<sequence length="173" mass="18304">MSVERAAWEPALGEIGALLQPGGTATALFRVCSSLRGRFPHYNWVGIYLLRGDELSLAAWDGKGPTEHVRIPLGRGVCGRAAREGRTVNVPDVRASTDYLACFLETRSEIVVPIEGRGGVVGEIDIDGDQLGPYDASDEDFLAAVARLLSRHAEAVRDGVPAPPVGPTAPGSS</sequence>
<dbReference type="Gene3D" id="3.30.450.40">
    <property type="match status" value="1"/>
</dbReference>
<dbReference type="InterPro" id="IPR029016">
    <property type="entry name" value="GAF-like_dom_sf"/>
</dbReference>
<gene>
    <name evidence="2" type="ORF">B1B_11221</name>
</gene>
<feature type="domain" description="GAF" evidence="1">
    <location>
        <begin position="24"/>
        <end position="157"/>
    </location>
</feature>
<reference evidence="2" key="2">
    <citation type="journal article" date="2014" name="ISME J.">
        <title>Microbial stratification in low pH oxic and suboxic macroscopic growths along an acid mine drainage.</title>
        <authorList>
            <person name="Mendez-Garcia C."/>
            <person name="Mesa V."/>
            <person name="Sprenger R.R."/>
            <person name="Richter M."/>
            <person name="Diez M.S."/>
            <person name="Solano J."/>
            <person name="Bargiela R."/>
            <person name="Golyshina O.V."/>
            <person name="Manteca A."/>
            <person name="Ramos J.L."/>
            <person name="Gallego J.R."/>
            <person name="Llorente I."/>
            <person name="Martins Dos Santos V.A."/>
            <person name="Jensen O.N."/>
            <person name="Pelaez A.I."/>
            <person name="Sanchez J."/>
            <person name="Ferrer M."/>
        </authorList>
    </citation>
    <scope>NUCLEOTIDE SEQUENCE</scope>
</reference>
<dbReference type="EMBL" id="AUZY01007267">
    <property type="protein sequence ID" value="EQD50496.1"/>
    <property type="molecule type" value="Genomic_DNA"/>
</dbReference>
<accession>T0ZQB6</accession>
<organism evidence="2">
    <name type="scientific">mine drainage metagenome</name>
    <dbReference type="NCBI Taxonomy" id="410659"/>
    <lineage>
        <taxon>unclassified sequences</taxon>
        <taxon>metagenomes</taxon>
        <taxon>ecological metagenomes</taxon>
    </lineage>
</organism>
<reference evidence="2" key="1">
    <citation type="submission" date="2013-08" db="EMBL/GenBank/DDBJ databases">
        <authorList>
            <person name="Mendez C."/>
            <person name="Richter M."/>
            <person name="Ferrer M."/>
            <person name="Sanchez J."/>
        </authorList>
    </citation>
    <scope>NUCLEOTIDE SEQUENCE</scope>
</reference>
<dbReference type="Pfam" id="PF01590">
    <property type="entry name" value="GAF"/>
    <property type="match status" value="1"/>
</dbReference>
<name>T0ZQB6_9ZZZZ</name>
<protein>
    <submittedName>
        <fullName evidence="2">GAF sensor protein</fullName>
    </submittedName>
</protein>